<dbReference type="SUPFAM" id="SSF48371">
    <property type="entry name" value="ARM repeat"/>
    <property type="match status" value="1"/>
</dbReference>
<feature type="compositionally biased region" description="Polar residues" evidence="1">
    <location>
        <begin position="389"/>
        <end position="425"/>
    </location>
</feature>
<accession>A0AAD5G917</accession>
<dbReference type="InterPro" id="IPR011989">
    <property type="entry name" value="ARM-like"/>
</dbReference>
<evidence type="ECO:0000259" key="3">
    <source>
        <dbReference type="Pfam" id="PF24714"/>
    </source>
</evidence>
<dbReference type="Proteomes" id="UP001206925">
    <property type="component" value="Unassembled WGS sequence"/>
</dbReference>
<dbReference type="GO" id="GO:0005874">
    <property type="term" value="C:microtubule"/>
    <property type="evidence" value="ECO:0007669"/>
    <property type="project" value="InterPro"/>
</dbReference>
<keyword evidence="5" id="KW-1185">Reference proteome</keyword>
<evidence type="ECO:0000256" key="1">
    <source>
        <dbReference type="SAM" id="MobiDB-lite"/>
    </source>
</evidence>
<evidence type="ECO:0000313" key="5">
    <source>
        <dbReference type="Proteomes" id="UP001206925"/>
    </source>
</evidence>
<feature type="region of interest" description="Disordered" evidence="1">
    <location>
        <begin position="336"/>
        <end position="425"/>
    </location>
</feature>
<feature type="domain" description="TORTIFOLIA1/SINE1-2 N-terminal" evidence="3">
    <location>
        <begin position="5"/>
        <end position="289"/>
    </location>
</feature>
<dbReference type="Gene3D" id="1.25.10.10">
    <property type="entry name" value="Leucine-rich Repeat Variant"/>
    <property type="match status" value="1"/>
</dbReference>
<protein>
    <recommendedName>
        <fullName evidence="3">TORTIFOLIA1/SINE1-2 N-terminal domain-containing protein</fullName>
    </recommendedName>
</protein>
<evidence type="ECO:0000313" key="4">
    <source>
        <dbReference type="EMBL" id="KAI7731713.1"/>
    </source>
</evidence>
<dbReference type="PANTHER" id="PTHR31355:SF4">
    <property type="entry name" value="TOG DOMAIN-CONTAINING PROTEIN"/>
    <property type="match status" value="1"/>
</dbReference>
<gene>
    <name evidence="4" type="ORF">M8C21_025246</name>
</gene>
<dbReference type="GO" id="GO:0008017">
    <property type="term" value="F:microtubule binding"/>
    <property type="evidence" value="ECO:0007669"/>
    <property type="project" value="InterPro"/>
</dbReference>
<keyword evidence="2" id="KW-0812">Transmembrane</keyword>
<dbReference type="InterPro" id="IPR057600">
    <property type="entry name" value="TORTIFOLIA1/SINE1-2_N"/>
</dbReference>
<dbReference type="EMBL" id="JAMZMK010010399">
    <property type="protein sequence ID" value="KAI7731713.1"/>
    <property type="molecule type" value="Genomic_DNA"/>
</dbReference>
<dbReference type="PANTHER" id="PTHR31355">
    <property type="entry name" value="MICROTUBULE-ASSOCIATED PROTEIN TORTIFOLIA1"/>
    <property type="match status" value="1"/>
</dbReference>
<dbReference type="InterPro" id="IPR033337">
    <property type="entry name" value="TORTIFOLIA1/SINE1-2"/>
</dbReference>
<name>A0AAD5G917_AMBAR</name>
<sequence length="499" mass="55069">MGRNLSQVIRQELDNLGKDPETRTSAMKALKSYVKDLDSNSIPIFLAQVSETKETGSTLGAYTISLYEDIARVHGSLIVSHINNIMLTIIKTLSCNPGFFGLHQACSKVVSTIARYGMDPTTPEARKQEIMHSLCRPLSDSLLASQESLSSGSALCLKGVVELDDWRFASSQMVNEVCQRVAAALEKPMHDDSHMGLVMALAKRNGLVVESYARLLVRAGVQILNMGVTDEDCEKQLSAIRMVNCLMRSLDYKSIMSELTFVIEEFQKFQHDQVADVKEAAFEALQTAKRILWSDVNVSLKDGLYTGQMSTLSTPSSAIENSETLEDHDDGFTGFLHRSAINGDSRSRTPSPQRSRPRSRSHAKSGSIKHFTSPRKQGKSLHVPDDGCSINQSRRFKSPPSSKFNRISNSKYDQNSSNRSVTNKGEQFNGTLEMVSSTEDILTNGNNNLQQCQKPVPETQVKSRILSAVGICSALFVLFVAIICYMLIRDVDAGNLVPT</sequence>
<dbReference type="AlphaFoldDB" id="A0AAD5G917"/>
<evidence type="ECO:0000256" key="2">
    <source>
        <dbReference type="SAM" id="Phobius"/>
    </source>
</evidence>
<comment type="caution">
    <text evidence="4">The sequence shown here is derived from an EMBL/GenBank/DDBJ whole genome shotgun (WGS) entry which is preliminary data.</text>
</comment>
<dbReference type="Pfam" id="PF24714">
    <property type="entry name" value="TOR1L1_N"/>
    <property type="match status" value="1"/>
</dbReference>
<keyword evidence="2" id="KW-1133">Transmembrane helix</keyword>
<feature type="transmembrane region" description="Helical" evidence="2">
    <location>
        <begin position="465"/>
        <end position="488"/>
    </location>
</feature>
<dbReference type="InterPro" id="IPR016024">
    <property type="entry name" value="ARM-type_fold"/>
</dbReference>
<keyword evidence="2" id="KW-0472">Membrane</keyword>
<organism evidence="4 5">
    <name type="scientific">Ambrosia artemisiifolia</name>
    <name type="common">Common ragweed</name>
    <dbReference type="NCBI Taxonomy" id="4212"/>
    <lineage>
        <taxon>Eukaryota</taxon>
        <taxon>Viridiplantae</taxon>
        <taxon>Streptophyta</taxon>
        <taxon>Embryophyta</taxon>
        <taxon>Tracheophyta</taxon>
        <taxon>Spermatophyta</taxon>
        <taxon>Magnoliopsida</taxon>
        <taxon>eudicotyledons</taxon>
        <taxon>Gunneridae</taxon>
        <taxon>Pentapetalae</taxon>
        <taxon>asterids</taxon>
        <taxon>campanulids</taxon>
        <taxon>Asterales</taxon>
        <taxon>Asteraceae</taxon>
        <taxon>Asteroideae</taxon>
        <taxon>Heliantheae alliance</taxon>
        <taxon>Heliantheae</taxon>
        <taxon>Ambrosia</taxon>
    </lineage>
</organism>
<reference evidence="4" key="1">
    <citation type="submission" date="2022-06" db="EMBL/GenBank/DDBJ databases">
        <title>Uncovering the hologenomic basis of an extraordinary plant invasion.</title>
        <authorList>
            <person name="Bieker V.C."/>
            <person name="Martin M.D."/>
            <person name="Gilbert T."/>
            <person name="Hodgins K."/>
            <person name="Battlay P."/>
            <person name="Petersen B."/>
            <person name="Wilson J."/>
        </authorList>
    </citation>
    <scope>NUCLEOTIDE SEQUENCE</scope>
    <source>
        <strain evidence="4">AA19_3_7</strain>
        <tissue evidence="4">Leaf</tissue>
    </source>
</reference>
<proteinExistence type="predicted"/>